<evidence type="ECO:0000313" key="1">
    <source>
        <dbReference type="EMBL" id="MFC6704724.1"/>
    </source>
</evidence>
<organism evidence="1 2">
    <name type="scientific">Flexivirga alba</name>
    <dbReference type="NCBI Taxonomy" id="702742"/>
    <lineage>
        <taxon>Bacteria</taxon>
        <taxon>Bacillati</taxon>
        <taxon>Actinomycetota</taxon>
        <taxon>Actinomycetes</taxon>
        <taxon>Micrococcales</taxon>
        <taxon>Dermacoccaceae</taxon>
        <taxon>Flexivirga</taxon>
    </lineage>
</organism>
<dbReference type="EMBL" id="JBHSWH010000001">
    <property type="protein sequence ID" value="MFC6704724.1"/>
    <property type="molecule type" value="Genomic_DNA"/>
</dbReference>
<dbReference type="SUPFAM" id="SSF46785">
    <property type="entry name" value="Winged helix' DNA-binding domain"/>
    <property type="match status" value="1"/>
</dbReference>
<dbReference type="RefSeq" id="WP_382399217.1">
    <property type="nucleotide sequence ID" value="NZ_JBHSWH010000001.1"/>
</dbReference>
<keyword evidence="2" id="KW-1185">Reference proteome</keyword>
<protein>
    <submittedName>
        <fullName evidence="1">Helix-turn-helix transcriptional regulator</fullName>
    </submittedName>
</protein>
<dbReference type="Pfam" id="PF12840">
    <property type="entry name" value="HTH_20"/>
    <property type="match status" value="1"/>
</dbReference>
<sequence length="224" mass="23800">MTDSEETPDAMAGLSALADPVRRRLYEYVAGQDSPVRRDNAADAAGVSRTLAAYHLDRLADAGLLATSYARPEGQTGPGAGRPAKLYQRTDDELSVSVPPRSYAVLAGLLADAVSGDESGAVRDALLAAATEEGSKATRDGEDLLTTLRRRGYEPEVVDGEIDLRNCPFHQLAQRHVELVCGLNHALLRGVLSARGENPDCARLAPRPGHCCVVIRNKDGAQSA</sequence>
<proteinExistence type="predicted"/>
<dbReference type="InterPro" id="IPR036388">
    <property type="entry name" value="WH-like_DNA-bd_sf"/>
</dbReference>
<dbReference type="InterPro" id="IPR036390">
    <property type="entry name" value="WH_DNA-bd_sf"/>
</dbReference>
<accession>A0ABW2ACV5</accession>
<dbReference type="InterPro" id="IPR011991">
    <property type="entry name" value="ArsR-like_HTH"/>
</dbReference>
<name>A0ABW2ACV5_9MICO</name>
<dbReference type="CDD" id="cd00090">
    <property type="entry name" value="HTH_ARSR"/>
    <property type="match status" value="1"/>
</dbReference>
<dbReference type="Proteomes" id="UP001596298">
    <property type="component" value="Unassembled WGS sequence"/>
</dbReference>
<evidence type="ECO:0000313" key="2">
    <source>
        <dbReference type="Proteomes" id="UP001596298"/>
    </source>
</evidence>
<reference evidence="2" key="1">
    <citation type="journal article" date="2019" name="Int. J. Syst. Evol. Microbiol.">
        <title>The Global Catalogue of Microorganisms (GCM) 10K type strain sequencing project: providing services to taxonomists for standard genome sequencing and annotation.</title>
        <authorList>
            <consortium name="The Broad Institute Genomics Platform"/>
            <consortium name="The Broad Institute Genome Sequencing Center for Infectious Disease"/>
            <person name="Wu L."/>
            <person name="Ma J."/>
        </authorList>
    </citation>
    <scope>NUCLEOTIDE SEQUENCE [LARGE SCALE GENOMIC DNA]</scope>
    <source>
        <strain evidence="2">CCUG 58127</strain>
    </source>
</reference>
<dbReference type="Gene3D" id="1.10.10.10">
    <property type="entry name" value="Winged helix-like DNA-binding domain superfamily/Winged helix DNA-binding domain"/>
    <property type="match status" value="1"/>
</dbReference>
<gene>
    <name evidence="1" type="ORF">ACFQDH_05455</name>
</gene>
<comment type="caution">
    <text evidence="1">The sequence shown here is derived from an EMBL/GenBank/DDBJ whole genome shotgun (WGS) entry which is preliminary data.</text>
</comment>